<proteinExistence type="predicted"/>
<gene>
    <name evidence="2" type="ORF">STRCR_2031</name>
</gene>
<dbReference type="AlphaFoldDB" id="G5JRM2"/>
<keyword evidence="2" id="KW-0449">Lipoprotein</keyword>
<name>G5JRM2_STRCG</name>
<keyword evidence="3" id="KW-1185">Reference proteome</keyword>
<dbReference type="Proteomes" id="UP000004322">
    <property type="component" value="Unassembled WGS sequence"/>
</dbReference>
<keyword evidence="1" id="KW-1133">Transmembrane helix</keyword>
<evidence type="ECO:0000256" key="1">
    <source>
        <dbReference type="SAM" id="Phobius"/>
    </source>
</evidence>
<dbReference type="RefSeq" id="WP_004225899.1">
    <property type="nucleotide sequence ID" value="NZ_AEUV02000002.1"/>
</dbReference>
<dbReference type="EMBL" id="AEUV02000002">
    <property type="protein sequence ID" value="EHI73652.1"/>
    <property type="molecule type" value="Genomic_DNA"/>
</dbReference>
<evidence type="ECO:0000313" key="3">
    <source>
        <dbReference type="Proteomes" id="UP000004322"/>
    </source>
</evidence>
<dbReference type="STRING" id="873449.STRCR_2031"/>
<comment type="caution">
    <text evidence="2">The sequence shown here is derived from an EMBL/GenBank/DDBJ whole genome shotgun (WGS) entry which is preliminary data.</text>
</comment>
<keyword evidence="1" id="KW-0812">Transmembrane</keyword>
<protein>
    <submittedName>
        <fullName evidence="2">Lipoprotein</fullName>
    </submittedName>
</protein>
<organism evidence="2 3">
    <name type="scientific">Streptococcus criceti HS-6</name>
    <dbReference type="NCBI Taxonomy" id="873449"/>
    <lineage>
        <taxon>Bacteria</taxon>
        <taxon>Bacillati</taxon>
        <taxon>Bacillota</taxon>
        <taxon>Bacilli</taxon>
        <taxon>Lactobacillales</taxon>
        <taxon>Streptococcaceae</taxon>
        <taxon>Streptococcus</taxon>
    </lineage>
</organism>
<reference evidence="2" key="1">
    <citation type="submission" date="2011-07" db="EMBL/GenBank/DDBJ databases">
        <authorList>
            <person name="Stanhope M.J."/>
            <person name="Durkin A.S."/>
            <person name="Hostetler J."/>
            <person name="Kim M."/>
            <person name="Radune D."/>
            <person name="Singh I."/>
            <person name="Town C.D."/>
        </authorList>
    </citation>
    <scope>NUCLEOTIDE SEQUENCE [LARGE SCALE GENOMIC DNA]</scope>
    <source>
        <strain evidence="2">HS-6</strain>
    </source>
</reference>
<dbReference type="OrthoDB" id="9962814at2"/>
<accession>G5JRM2</accession>
<dbReference type="PROSITE" id="PS51257">
    <property type="entry name" value="PROKAR_LIPOPROTEIN"/>
    <property type="match status" value="1"/>
</dbReference>
<evidence type="ECO:0000313" key="2">
    <source>
        <dbReference type="EMBL" id="EHI73652.1"/>
    </source>
</evidence>
<feature type="transmembrane region" description="Helical" evidence="1">
    <location>
        <begin position="6"/>
        <end position="27"/>
    </location>
</feature>
<keyword evidence="1" id="KW-0472">Membrane</keyword>
<sequence length="169" mass="19677">MTFKKIIKLLTVVFVSIFLVSCGLLNVSKTHKNNQTKMSSKLTVTKIHDSIIRNKTTEQDLVNQFGNPDEKVMDSSRAEELYYNDNDNEGGTLDRLDDKTDYFDTEKYVKENYDDGNRFSSCYIYRGNKLGVEYVRFFIKDGLVRNYTYGDIIDKTAAKKDKYLRQIID</sequence>